<evidence type="ECO:0000256" key="1">
    <source>
        <dbReference type="SAM" id="MobiDB-lite"/>
    </source>
</evidence>
<dbReference type="AlphaFoldDB" id="A0A4S4LFI0"/>
<reference evidence="2 3" key="1">
    <citation type="submission" date="2019-02" db="EMBL/GenBank/DDBJ databases">
        <title>Genome sequencing of the rare red list fungi Phellinidium pouzarii.</title>
        <authorList>
            <person name="Buettner E."/>
            <person name="Kellner H."/>
        </authorList>
    </citation>
    <scope>NUCLEOTIDE SEQUENCE [LARGE SCALE GENOMIC DNA]</scope>
    <source>
        <strain evidence="2 3">DSM 108285</strain>
    </source>
</reference>
<dbReference type="EMBL" id="SGPK01000036">
    <property type="protein sequence ID" value="THH10437.1"/>
    <property type="molecule type" value="Genomic_DNA"/>
</dbReference>
<accession>A0A4S4LFI0</accession>
<name>A0A4S4LFI0_9AGAM</name>
<feature type="compositionally biased region" description="Low complexity" evidence="1">
    <location>
        <begin position="48"/>
        <end position="59"/>
    </location>
</feature>
<dbReference type="Proteomes" id="UP000308199">
    <property type="component" value="Unassembled WGS sequence"/>
</dbReference>
<feature type="region of interest" description="Disordered" evidence="1">
    <location>
        <begin position="10"/>
        <end position="59"/>
    </location>
</feature>
<protein>
    <submittedName>
        <fullName evidence="2">Uncharacterized protein</fullName>
    </submittedName>
</protein>
<gene>
    <name evidence="2" type="ORF">EW145_g1336</name>
</gene>
<organism evidence="2 3">
    <name type="scientific">Phellinidium pouzarii</name>
    <dbReference type="NCBI Taxonomy" id="167371"/>
    <lineage>
        <taxon>Eukaryota</taxon>
        <taxon>Fungi</taxon>
        <taxon>Dikarya</taxon>
        <taxon>Basidiomycota</taxon>
        <taxon>Agaricomycotina</taxon>
        <taxon>Agaricomycetes</taxon>
        <taxon>Hymenochaetales</taxon>
        <taxon>Hymenochaetaceae</taxon>
        <taxon>Phellinidium</taxon>
    </lineage>
</organism>
<feature type="region of interest" description="Disordered" evidence="1">
    <location>
        <begin position="197"/>
        <end position="217"/>
    </location>
</feature>
<keyword evidence="3" id="KW-1185">Reference proteome</keyword>
<evidence type="ECO:0000313" key="3">
    <source>
        <dbReference type="Proteomes" id="UP000308199"/>
    </source>
</evidence>
<sequence length="378" mass="40976">MWKSVFRVFDPSISNPAPNSATDDPATTDEGGEKVSGAIGGDGDVDSSDAPSTTPSASAFSIPPVFSLPSNALRLYHQIERQEGQGAVPLPPPGKVSFLTEPEEVNPIKTMLEASASSTPKSDEDRTAALVAAAIHGTFIPSSMIETNETGTQSTTAPVNVFSASPPLRRLPSYVDESTLKTMFGLARMIVAATSLSGNTREQQQDVRDETDDSFSSSSSSFSLIGLHDSAQSFSEGWLDDWEDEGESEWDCDCDCENSDDGNAGANEDTTSPIMMTYTPDQDMSTDVLLHWTPDQNKNMYMRCFSLQQATLRDASPGSAGIQEDENEEIKLDPDLESEIQVLDHTQDGPPQHVSERALSPLPFFRIIEDGEFELEEM</sequence>
<evidence type="ECO:0000313" key="2">
    <source>
        <dbReference type="EMBL" id="THH10437.1"/>
    </source>
</evidence>
<proteinExistence type="predicted"/>
<feature type="compositionally biased region" description="Polar residues" evidence="1">
    <location>
        <begin position="12"/>
        <end position="22"/>
    </location>
</feature>
<comment type="caution">
    <text evidence="2">The sequence shown here is derived from an EMBL/GenBank/DDBJ whole genome shotgun (WGS) entry which is preliminary data.</text>
</comment>